<dbReference type="EMBL" id="UHJJ01000015">
    <property type="protein sequence ID" value="SUQ15669.1"/>
    <property type="molecule type" value="Genomic_DNA"/>
</dbReference>
<comment type="subcellular location">
    <subcellularLocation>
        <location evidence="1">Cell envelope</location>
    </subcellularLocation>
</comment>
<dbReference type="InterPro" id="IPR050555">
    <property type="entry name" value="Bact_Solute-Bind_Prot2"/>
</dbReference>
<evidence type="ECO:0000313" key="4">
    <source>
        <dbReference type="EMBL" id="SUQ15669.1"/>
    </source>
</evidence>
<sequence length="316" mass="34904">MQTKRRIYFVCSVGIILTMLTGCISEESASIKNKEFTIGIVTKAKDSEYWMSYISGINNAAQDYNVNTVLISPRTEKEGDVQKKMITDMLKKDIDAIAISPIDSNKTSYLEMANERGIPVFATDSDYFDADVPYIGYDNYRMGADLAANASQYLNGQGSVGIISGSLSQAGHKQRVDGFCDYLSKNSAINTAFIIDGYSNLMLPETEISSLLENNPEVGVIFVTNAVAALGLADYLYEQKIDIAICAMDAQQDAYEAVRTGRILALANHSGYDNGYQTVKRIVKTVRDKEEAENVLLRADILTKDNIYNYDLQGEP</sequence>
<dbReference type="PANTHER" id="PTHR30036">
    <property type="entry name" value="D-XYLOSE-BINDING PERIPLASMIC PROTEIN"/>
    <property type="match status" value="1"/>
</dbReference>
<dbReference type="GO" id="GO:0030288">
    <property type="term" value="C:outer membrane-bounded periplasmic space"/>
    <property type="evidence" value="ECO:0007669"/>
    <property type="project" value="TreeGrafter"/>
</dbReference>
<evidence type="ECO:0000313" key="5">
    <source>
        <dbReference type="Proteomes" id="UP000254051"/>
    </source>
</evidence>
<evidence type="ECO:0000256" key="1">
    <source>
        <dbReference type="ARBA" id="ARBA00004196"/>
    </source>
</evidence>
<dbReference type="OrthoDB" id="6196975at2"/>
<reference evidence="5" key="1">
    <citation type="submission" date="2017-07" db="EMBL/GenBank/DDBJ databases">
        <authorList>
            <person name="Varghese N."/>
            <person name="Submissions S."/>
        </authorList>
    </citation>
    <scope>NUCLEOTIDE SEQUENCE [LARGE SCALE GENOMIC DNA]</scope>
    <source>
        <strain evidence="5">NLAE-zl-C134</strain>
    </source>
</reference>
<accession>A0A315ZQV2</accession>
<dbReference type="SUPFAM" id="SSF53822">
    <property type="entry name" value="Periplasmic binding protein-like I"/>
    <property type="match status" value="1"/>
</dbReference>
<name>A0A315ZQV2_9FIRM</name>
<dbReference type="RefSeq" id="WP_109713712.1">
    <property type="nucleotide sequence ID" value="NZ_QGDS01000015.1"/>
</dbReference>
<dbReference type="Proteomes" id="UP000254051">
    <property type="component" value="Unassembled WGS sequence"/>
</dbReference>
<dbReference type="PANTHER" id="PTHR30036:SF7">
    <property type="entry name" value="ABC TRANSPORTER PERIPLASMIC-BINDING PROTEIN YPHF"/>
    <property type="match status" value="1"/>
</dbReference>
<evidence type="ECO:0000256" key="2">
    <source>
        <dbReference type="ARBA" id="ARBA00007639"/>
    </source>
</evidence>
<dbReference type="Pfam" id="PF13407">
    <property type="entry name" value="Peripla_BP_4"/>
    <property type="match status" value="1"/>
</dbReference>
<dbReference type="InterPro" id="IPR028082">
    <property type="entry name" value="Peripla_BP_I"/>
</dbReference>
<protein>
    <submittedName>
        <fullName evidence="4">Monosaccharide ABC transporter substrate-binding protein, CUT2 family</fullName>
    </submittedName>
</protein>
<organism evidence="4 5">
    <name type="scientific">Faecalicatena contorta</name>
    <dbReference type="NCBI Taxonomy" id="39482"/>
    <lineage>
        <taxon>Bacteria</taxon>
        <taxon>Bacillati</taxon>
        <taxon>Bacillota</taxon>
        <taxon>Clostridia</taxon>
        <taxon>Lachnospirales</taxon>
        <taxon>Lachnospiraceae</taxon>
        <taxon>Faecalicatena</taxon>
    </lineage>
</organism>
<dbReference type="InterPro" id="IPR025997">
    <property type="entry name" value="SBP_2_dom"/>
</dbReference>
<feature type="domain" description="Periplasmic binding protein" evidence="3">
    <location>
        <begin position="38"/>
        <end position="284"/>
    </location>
</feature>
<evidence type="ECO:0000259" key="3">
    <source>
        <dbReference type="Pfam" id="PF13407"/>
    </source>
</evidence>
<dbReference type="GO" id="GO:0030246">
    <property type="term" value="F:carbohydrate binding"/>
    <property type="evidence" value="ECO:0007669"/>
    <property type="project" value="TreeGrafter"/>
</dbReference>
<proteinExistence type="inferred from homology"/>
<keyword evidence="5" id="KW-1185">Reference proteome</keyword>
<comment type="similarity">
    <text evidence="2">Belongs to the bacterial solute-binding protein 2 family.</text>
</comment>
<gene>
    <name evidence="4" type="ORF">SAMN05216529_11525</name>
</gene>
<dbReference type="AlphaFoldDB" id="A0A315ZQV2"/>
<dbReference type="Gene3D" id="3.40.50.2300">
    <property type="match status" value="2"/>
</dbReference>
<dbReference type="PROSITE" id="PS51257">
    <property type="entry name" value="PROKAR_LIPOPROTEIN"/>
    <property type="match status" value="1"/>
</dbReference>